<dbReference type="GO" id="GO:0003676">
    <property type="term" value="F:nucleic acid binding"/>
    <property type="evidence" value="ECO:0007669"/>
    <property type="project" value="InterPro"/>
</dbReference>
<keyword evidence="5" id="KW-0479">Metal-binding</keyword>
<dbReference type="InterPro" id="IPR020821">
    <property type="entry name" value="ENPP1-3/EXOG-like_nuc-like"/>
</dbReference>
<feature type="domain" description="DNA/RNA non-specific endonuclease/pyrophosphatase/phosphodiesterase" evidence="8">
    <location>
        <begin position="121"/>
        <end position="350"/>
    </location>
</feature>
<keyword evidence="2" id="KW-0540">Nuclease</keyword>
<dbReference type="InterPro" id="IPR044925">
    <property type="entry name" value="His-Me_finger_sf"/>
</dbReference>
<dbReference type="GO" id="GO:0000014">
    <property type="term" value="F:single-stranded DNA endodeoxyribonuclease activity"/>
    <property type="evidence" value="ECO:0007669"/>
    <property type="project" value="TreeGrafter"/>
</dbReference>
<sequence>MIRQWILPLCLFVLHIPFSAAKSCTIRVPEDIPHDGEPIYLNPDESGFRITGKVTKIESLSVFCPGRTIESVPCQRDGHSLLVAQKKCKGRILSELLDTREKCGKSGTLIEIGFQLPSKHFYSIYSSCFDRKSLSPLYTHHVLNGKGVKYRVKQPRKTFREGKGVYIGVNMDELYKGQLERFRKLFGAKQQFVLSSKTSQLFLSRGHLSPEADFTFGTEQHASEMYVNTAPQFQSFNAGNWLRVESRVRALANALQDDLHVFTGVLDVLQLANRKVFLGNGVVPVPALFWKAVFHVKTSAAIVFVGANNPHAENGAPSVCKDVCTEAGFAENSFSNSTLGITICCALKNIVKQSKVVLPRDIEGRKMQHFTKLLTSAEGRNGN</sequence>
<dbReference type="PANTHER" id="PTHR13966">
    <property type="entry name" value="ENDONUCLEASE RELATED"/>
    <property type="match status" value="1"/>
</dbReference>
<accession>Q0ZST9</accession>
<dbReference type="InterPro" id="IPR040255">
    <property type="entry name" value="Non-specific_endonuclease"/>
</dbReference>
<name>Q0ZST9_PHLAR</name>
<protein>
    <submittedName>
        <fullName evidence="9">40 kDa salivary protein SP11</fullName>
    </submittedName>
</protein>
<dbReference type="AlphaFoldDB" id="Q0ZST9"/>
<feature type="active site" description="Proton acceptor" evidence="4">
    <location>
        <position position="207"/>
    </location>
</feature>
<evidence type="ECO:0000256" key="2">
    <source>
        <dbReference type="ARBA" id="ARBA00022722"/>
    </source>
</evidence>
<feature type="domain" description="ENPP1-3/EXOG-like endonuclease/phosphodiesterase" evidence="7">
    <location>
        <begin position="122"/>
        <end position="336"/>
    </location>
</feature>
<reference evidence="9" key="2">
    <citation type="journal article" date="2006" name="BMC Genomics">
        <title>Comparative salivary gland transcriptomics of sandfly vectors of visceral leishmaniasis.</title>
        <authorList>
            <person name="Anderson J.M."/>
            <person name="Oliveira F."/>
            <person name="Kamhawi S."/>
            <person name="Mans B.J."/>
            <person name="Reynoso D."/>
            <person name="Seitz A.E."/>
            <person name="Lawyer P."/>
            <person name="Garfield M."/>
            <person name="Pham M."/>
            <person name="Valenzuela J.G."/>
        </authorList>
    </citation>
    <scope>NUCLEOTIDE SEQUENCE</scope>
</reference>
<evidence type="ECO:0000259" key="7">
    <source>
        <dbReference type="SMART" id="SM00477"/>
    </source>
</evidence>
<comment type="similarity">
    <text evidence="1">Belongs to the DNA/RNA non-specific endonuclease family.</text>
</comment>
<dbReference type="InterPro" id="IPR044929">
    <property type="entry name" value="DNA/RNA_non-sp_Endonuclease_sf"/>
</dbReference>
<feature type="signal peptide" evidence="6">
    <location>
        <begin position="1"/>
        <end position="21"/>
    </location>
</feature>
<dbReference type="Pfam" id="PF01223">
    <property type="entry name" value="Endonuclease_NS"/>
    <property type="match status" value="1"/>
</dbReference>
<dbReference type="GO" id="GO:0046872">
    <property type="term" value="F:metal ion binding"/>
    <property type="evidence" value="ECO:0007669"/>
    <property type="project" value="UniProtKB-KW"/>
</dbReference>
<reference evidence="9" key="1">
    <citation type="submission" date="2005-07" db="EMBL/GenBank/DDBJ databases">
        <title>Comparative analysis of the salivary transcripts from sand fly vectors of visceral leishmaniasis.</title>
        <authorList>
            <person name="Anderson J."/>
            <person name="Oliveira F."/>
            <person name="Kamhawi S."/>
            <person name="Reynoso D."/>
            <person name="Seitz A."/>
            <person name="Lawyer P."/>
            <person name="Rowton E."/>
            <person name="MyPham V."/>
            <person name="Garfield M."/>
            <person name="Valenzuela J.G."/>
        </authorList>
    </citation>
    <scope>NUCLEOTIDE SEQUENCE</scope>
</reference>
<dbReference type="SMART" id="SM00892">
    <property type="entry name" value="Endonuclease_NS"/>
    <property type="match status" value="1"/>
</dbReference>
<keyword evidence="6" id="KW-0732">Signal</keyword>
<keyword evidence="3" id="KW-0255">Endonuclease</keyword>
<dbReference type="GO" id="GO:0005634">
    <property type="term" value="C:nucleus"/>
    <property type="evidence" value="ECO:0007669"/>
    <property type="project" value="TreeGrafter"/>
</dbReference>
<evidence type="ECO:0000259" key="8">
    <source>
        <dbReference type="SMART" id="SM00892"/>
    </source>
</evidence>
<dbReference type="GO" id="GO:0005743">
    <property type="term" value="C:mitochondrial inner membrane"/>
    <property type="evidence" value="ECO:0007669"/>
    <property type="project" value="TreeGrafter"/>
</dbReference>
<evidence type="ECO:0000313" key="9">
    <source>
        <dbReference type="EMBL" id="ABA12142.1"/>
    </source>
</evidence>
<evidence type="ECO:0000256" key="3">
    <source>
        <dbReference type="ARBA" id="ARBA00022759"/>
    </source>
</evidence>
<organism evidence="9">
    <name type="scientific">Phlebotomus argentipes</name>
    <name type="common">Phlebotomine sand fly</name>
    <dbReference type="NCBI Taxonomy" id="94469"/>
    <lineage>
        <taxon>Eukaryota</taxon>
        <taxon>Metazoa</taxon>
        <taxon>Ecdysozoa</taxon>
        <taxon>Arthropoda</taxon>
        <taxon>Hexapoda</taxon>
        <taxon>Insecta</taxon>
        <taxon>Pterygota</taxon>
        <taxon>Neoptera</taxon>
        <taxon>Endopterygota</taxon>
        <taxon>Diptera</taxon>
        <taxon>Nematocera</taxon>
        <taxon>Psychodoidea</taxon>
        <taxon>Psychodidae</taxon>
        <taxon>Phlebotomus</taxon>
        <taxon>Euphlebotomus</taxon>
    </lineage>
</organism>
<feature type="chain" id="PRO_5004179500" evidence="6">
    <location>
        <begin position="22"/>
        <end position="383"/>
    </location>
</feature>
<dbReference type="GO" id="GO:0004521">
    <property type="term" value="F:RNA endonuclease activity"/>
    <property type="evidence" value="ECO:0007669"/>
    <property type="project" value="TreeGrafter"/>
</dbReference>
<keyword evidence="3" id="KW-0378">Hydrolase</keyword>
<evidence type="ECO:0000256" key="5">
    <source>
        <dbReference type="PIRSR" id="PIRSR640255-2"/>
    </source>
</evidence>
<evidence type="ECO:0000256" key="4">
    <source>
        <dbReference type="PIRSR" id="PIRSR640255-1"/>
    </source>
</evidence>
<proteinExistence type="evidence at transcript level"/>
<dbReference type="EMBL" id="DQ136157">
    <property type="protein sequence ID" value="ABA12142.1"/>
    <property type="molecule type" value="mRNA"/>
</dbReference>
<dbReference type="InterPro" id="IPR001604">
    <property type="entry name" value="Endo_G_ENPP1-like_dom"/>
</dbReference>
<dbReference type="SUPFAM" id="SSF54060">
    <property type="entry name" value="His-Me finger endonucleases"/>
    <property type="match status" value="1"/>
</dbReference>
<evidence type="ECO:0000256" key="6">
    <source>
        <dbReference type="SAM" id="SignalP"/>
    </source>
</evidence>
<dbReference type="GO" id="GO:0006309">
    <property type="term" value="P:apoptotic DNA fragmentation"/>
    <property type="evidence" value="ECO:0007669"/>
    <property type="project" value="TreeGrafter"/>
</dbReference>
<dbReference type="SMART" id="SM00477">
    <property type="entry name" value="NUC"/>
    <property type="match status" value="1"/>
</dbReference>
<evidence type="ECO:0000256" key="1">
    <source>
        <dbReference type="ARBA" id="ARBA00010052"/>
    </source>
</evidence>
<dbReference type="VEuPathDB" id="VectorBase:PARGI1_005412"/>
<feature type="binding site" evidence="5">
    <location>
        <position position="237"/>
    </location>
    <ligand>
        <name>Mg(2+)</name>
        <dbReference type="ChEBI" id="CHEBI:18420"/>
        <note>catalytic</note>
    </ligand>
</feature>
<dbReference type="PANTHER" id="PTHR13966:SF17">
    <property type="entry name" value="ENDONUCLEASE-RELATED"/>
    <property type="match status" value="1"/>
</dbReference>
<dbReference type="Gene3D" id="3.40.570.10">
    <property type="entry name" value="Extracellular Endonuclease, subunit A"/>
    <property type="match status" value="1"/>
</dbReference>